<evidence type="ECO:0000256" key="1">
    <source>
        <dbReference type="ARBA" id="ARBA00004141"/>
    </source>
</evidence>
<name>A0A0D2APW0_9PEZI</name>
<dbReference type="InParanoid" id="A0A0D2APW0"/>
<dbReference type="OrthoDB" id="277931at2759"/>
<organism evidence="9 10">
    <name type="scientific">Verruconis gallopava</name>
    <dbReference type="NCBI Taxonomy" id="253628"/>
    <lineage>
        <taxon>Eukaryota</taxon>
        <taxon>Fungi</taxon>
        <taxon>Dikarya</taxon>
        <taxon>Ascomycota</taxon>
        <taxon>Pezizomycotina</taxon>
        <taxon>Dothideomycetes</taxon>
        <taxon>Pleosporomycetidae</taxon>
        <taxon>Venturiales</taxon>
        <taxon>Sympoventuriaceae</taxon>
        <taxon>Verruconis</taxon>
    </lineage>
</organism>
<evidence type="ECO:0000256" key="8">
    <source>
        <dbReference type="SAM" id="Phobius"/>
    </source>
</evidence>
<evidence type="ECO:0000313" key="9">
    <source>
        <dbReference type="EMBL" id="KIW01204.1"/>
    </source>
</evidence>
<evidence type="ECO:0000313" key="10">
    <source>
        <dbReference type="Proteomes" id="UP000053259"/>
    </source>
</evidence>
<evidence type="ECO:0000256" key="3">
    <source>
        <dbReference type="ARBA" id="ARBA00022692"/>
    </source>
</evidence>
<dbReference type="InterPro" id="IPR029058">
    <property type="entry name" value="AB_hydrolase_fold"/>
</dbReference>
<dbReference type="EMBL" id="KN847556">
    <property type="protein sequence ID" value="KIW01204.1"/>
    <property type="molecule type" value="Genomic_DNA"/>
</dbReference>
<dbReference type="Pfam" id="PF05277">
    <property type="entry name" value="DUF726"/>
    <property type="match status" value="1"/>
</dbReference>
<comment type="similarity">
    <text evidence="2">Belongs to the TMCO4 family.</text>
</comment>
<dbReference type="PANTHER" id="PTHR17920">
    <property type="entry name" value="TRANSMEMBRANE AND COILED-COIL DOMAIN-CONTAINING PROTEIN 4 TMCO4"/>
    <property type="match status" value="1"/>
</dbReference>
<sequence length="754" mass="82889">MAHIIPNPFKRHEGAAGQEPKGQQQDASLTTILATRAQRADFTLLLHSCTASMRKIITDTFDPRYSGLPSDARFDNALSHGKDLDLSKVDVEELDKQRKAAEDRIKELSKEEMQALKREALSFFDKWQESVLGRVGQVLNATDEKNEAQASPKMEDAQQVGENMLDENLEAPKSSDTKISEGDIKTDKERAGDQPYDDGGVDKAIKSIYRPIDTPLLELDIEKRRLVLHSVMLLLLSLEHYSAHSHVLLLYLASSLQVPVAWLTEDEGNVARGLLKAAENMNADKETKKKAEENASSRKWKVGLASVAGAAVIGITGGLAAPLVAAGIGTVMGGLGLAETAAAVYLGSVASSAMVVGGLFGAYGGRMTGKMMDEYAKEVEDFGFVPIHKWSKPRKIEKEYRRLRVAIGISGWLTEKEDVVKPWRVLSPSIEGFALKYEMESLLKLGNAITGILKTQAWTVAKHQIIKRTLFAALLEGMWPLALLKVSHIVDNPFSVAMARSDKAGKVLADALINRAQGERPVSLVGYSLGARVIYRCLLTLAERRAFGLVENVVLLGCPATSDSIEFRKMRSVVCGRLVNVYSENDYILGFLYRATAAKYGVAGLNKAEFVKGVENVDVSDIVSGHLRYRYLTGAILKRIGFEDVDLEEVALEEDELAAIEAIEEKEAKEHRKKYAEDGKDADKEAEEVEKEVEHKNKASMLDWATAKLSLGSEKAMAYWGSLGSKEEGEKTDKKEGSGEDTTNDAMRNEKPQE</sequence>
<accession>A0A0D2APW0</accession>
<comment type="subcellular location">
    <subcellularLocation>
        <location evidence="1">Membrane</location>
        <topology evidence="1">Multi-pass membrane protein</topology>
    </subcellularLocation>
</comment>
<dbReference type="HOGENOM" id="CLU_007407_0_0_1"/>
<dbReference type="PANTHER" id="PTHR17920:SF22">
    <property type="entry name" value="DUF726 DOMAIN PROTEIN (AFU_ORTHOLOGUE AFUA_2G12860)"/>
    <property type="match status" value="1"/>
</dbReference>
<dbReference type="Gene3D" id="3.40.50.1820">
    <property type="entry name" value="alpha/beta hydrolase"/>
    <property type="match status" value="1"/>
</dbReference>
<feature type="coiled-coil region" evidence="6">
    <location>
        <begin position="84"/>
        <end position="118"/>
    </location>
</feature>
<feature type="transmembrane region" description="Helical" evidence="8">
    <location>
        <begin position="342"/>
        <end position="363"/>
    </location>
</feature>
<dbReference type="AlphaFoldDB" id="A0A0D2APW0"/>
<evidence type="ECO:0000256" key="6">
    <source>
        <dbReference type="SAM" id="Coils"/>
    </source>
</evidence>
<dbReference type="Proteomes" id="UP000053259">
    <property type="component" value="Unassembled WGS sequence"/>
</dbReference>
<dbReference type="STRING" id="253628.A0A0D2APW0"/>
<evidence type="ECO:0000256" key="7">
    <source>
        <dbReference type="SAM" id="MobiDB-lite"/>
    </source>
</evidence>
<evidence type="ECO:0008006" key="11">
    <source>
        <dbReference type="Google" id="ProtNLM"/>
    </source>
</evidence>
<keyword evidence="4 8" id="KW-1133">Transmembrane helix</keyword>
<keyword evidence="3 8" id="KW-0812">Transmembrane</keyword>
<proteinExistence type="inferred from homology"/>
<feature type="transmembrane region" description="Helical" evidence="8">
    <location>
        <begin position="304"/>
        <end position="330"/>
    </location>
</feature>
<dbReference type="GO" id="GO:0016020">
    <property type="term" value="C:membrane"/>
    <property type="evidence" value="ECO:0007669"/>
    <property type="project" value="UniProtKB-SubCell"/>
</dbReference>
<keyword evidence="10" id="KW-1185">Reference proteome</keyword>
<feature type="region of interest" description="Disordered" evidence="7">
    <location>
        <begin position="722"/>
        <end position="754"/>
    </location>
</feature>
<dbReference type="VEuPathDB" id="FungiDB:PV09_07252"/>
<evidence type="ECO:0000256" key="4">
    <source>
        <dbReference type="ARBA" id="ARBA00022989"/>
    </source>
</evidence>
<feature type="region of interest" description="Disordered" evidence="7">
    <location>
        <begin position="1"/>
        <end position="27"/>
    </location>
</feature>
<feature type="region of interest" description="Disordered" evidence="7">
    <location>
        <begin position="668"/>
        <end position="695"/>
    </location>
</feature>
<evidence type="ECO:0000256" key="5">
    <source>
        <dbReference type="ARBA" id="ARBA00023136"/>
    </source>
</evidence>
<keyword evidence="5 8" id="KW-0472">Membrane</keyword>
<evidence type="ECO:0000256" key="2">
    <source>
        <dbReference type="ARBA" id="ARBA00009824"/>
    </source>
</evidence>
<dbReference type="InterPro" id="IPR007941">
    <property type="entry name" value="DUF726"/>
</dbReference>
<reference evidence="9 10" key="1">
    <citation type="submission" date="2015-01" db="EMBL/GenBank/DDBJ databases">
        <title>The Genome Sequence of Ochroconis gallopava CBS43764.</title>
        <authorList>
            <consortium name="The Broad Institute Genomics Platform"/>
            <person name="Cuomo C."/>
            <person name="de Hoog S."/>
            <person name="Gorbushina A."/>
            <person name="Stielow B."/>
            <person name="Teixiera M."/>
            <person name="Abouelleil A."/>
            <person name="Chapman S.B."/>
            <person name="Priest M."/>
            <person name="Young S.K."/>
            <person name="Wortman J."/>
            <person name="Nusbaum C."/>
            <person name="Birren B."/>
        </authorList>
    </citation>
    <scope>NUCLEOTIDE SEQUENCE [LARGE SCALE GENOMIC DNA]</scope>
    <source>
        <strain evidence="9 10">CBS 43764</strain>
    </source>
</reference>
<dbReference type="GeneID" id="27315225"/>
<dbReference type="RefSeq" id="XP_016211073.1">
    <property type="nucleotide sequence ID" value="XM_016360997.1"/>
</dbReference>
<dbReference type="SUPFAM" id="SSF53474">
    <property type="entry name" value="alpha/beta-Hydrolases"/>
    <property type="match status" value="1"/>
</dbReference>
<protein>
    <recommendedName>
        <fullName evidence="11">DUF726-domain-containing protein</fullName>
    </recommendedName>
</protein>
<feature type="region of interest" description="Disordered" evidence="7">
    <location>
        <begin position="167"/>
        <end position="199"/>
    </location>
</feature>
<feature type="compositionally biased region" description="Basic and acidic residues" evidence="7">
    <location>
        <begin position="173"/>
        <end position="192"/>
    </location>
</feature>
<keyword evidence="6" id="KW-0175">Coiled coil</keyword>
<feature type="compositionally biased region" description="Basic and acidic residues" evidence="7">
    <location>
        <begin position="725"/>
        <end position="738"/>
    </location>
</feature>
<feature type="compositionally biased region" description="Basic and acidic residues" evidence="7">
    <location>
        <begin position="668"/>
        <end position="683"/>
    </location>
</feature>
<gene>
    <name evidence="9" type="ORF">PV09_07252</name>
</gene>